<organism evidence="1 2">
    <name type="scientific">Panagrolaimus sp. JU765</name>
    <dbReference type="NCBI Taxonomy" id="591449"/>
    <lineage>
        <taxon>Eukaryota</taxon>
        <taxon>Metazoa</taxon>
        <taxon>Ecdysozoa</taxon>
        <taxon>Nematoda</taxon>
        <taxon>Chromadorea</taxon>
        <taxon>Rhabditida</taxon>
        <taxon>Tylenchina</taxon>
        <taxon>Panagrolaimomorpha</taxon>
        <taxon>Panagrolaimoidea</taxon>
        <taxon>Panagrolaimidae</taxon>
        <taxon>Panagrolaimus</taxon>
    </lineage>
</organism>
<dbReference type="WBParaSite" id="JU765_v2.g17397.t1">
    <property type="protein sequence ID" value="JU765_v2.g17397.t1"/>
    <property type="gene ID" value="JU765_v2.g17397"/>
</dbReference>
<proteinExistence type="predicted"/>
<accession>A0AC34QLG5</accession>
<sequence length="872" mass="97957">MTSRPAQSSIEVDDAGPSSSTRPTRRVNPNENEENELKYGAEHVIRLFIPVSLCMAAVIFTMNTVGYYSRDDGVYLVYTPFTGKTDSTAEKFVMSVGNALTILALVVVMTGVLIFLYYFRFYKIIHLWLMLSSFMLLSMFMTIYLQQVFMTYNITVDYITFCFCLYNFVAVGMMCIHWKGPLLLQQAYLITVSALMALVLIKHLPDWTPWTVLALLSIWDLIAVLCPRGPLRILVETAQKRNEPIFPALIYSSSVLYAYTIMMTAPADDQTHDSDAPLVNVNDSGNSANSSAPQSTQPSPAIQPKQTPIRVAPNRGKKAKKNPERSNQQGTSSSQNQSSSGVVENSQTQQRQNAPSTNPTGEADEVVVIEDQGIKLGLGDFIFYSVLVGKASSYGDWNTTVACYVAILITCLPIYSQPKIVQVLCEDVLINLMNRMTTEVESIKSQLVEHPQRMQTVENWYKQAMNYLLELRSYFTEKFDDYFATCLDHVQKKRKIPDEYQEILLGRLMKGEAIINEISRCIGSIQESSNDSINLWSWHLSVAVDTFIYQKPSLPLLPDVAELMDPPTPQDLVNIVAAHTRSDLFSPISTRSLSTTSCLSPGARETVNLKLKLNYMASFGSFGTEDGQFTEPTGVCVGKDGLVAVADRNRIQLFDTIGCLKLAFGKGYLMYPNAIAYCSRNDVYVITERTPTHQVQIFSSQGNFVRKFGKNYLQFPRSVCVDENGIIFIVECKIMRVTLFDISGQILHHFTNASELKFPMGICCNRKEEIFIVDNRRHCVLVFDYNGKLIRTICDNGVVSFPISIAINSSEEIVVTDNHQAFNMSFFTQSGELTRVYESRNKHIHCLATAVSGSDKVILATKDYRVYVYDCK</sequence>
<name>A0AC34QLG5_9BILA</name>
<reference evidence="2" key="1">
    <citation type="submission" date="2022-11" db="UniProtKB">
        <authorList>
            <consortium name="WormBaseParasite"/>
        </authorList>
    </citation>
    <scope>IDENTIFICATION</scope>
</reference>
<evidence type="ECO:0000313" key="1">
    <source>
        <dbReference type="Proteomes" id="UP000887576"/>
    </source>
</evidence>
<evidence type="ECO:0000313" key="2">
    <source>
        <dbReference type="WBParaSite" id="JU765_v2.g17397.t1"/>
    </source>
</evidence>
<protein>
    <submittedName>
        <fullName evidence="2">Presenilin</fullName>
    </submittedName>
</protein>
<dbReference type="Proteomes" id="UP000887576">
    <property type="component" value="Unplaced"/>
</dbReference>